<accession>A0A497ZLH1</accession>
<dbReference type="Proteomes" id="UP000271700">
    <property type="component" value="Unassembled WGS sequence"/>
</dbReference>
<dbReference type="EMBL" id="RCCT01000001">
    <property type="protein sequence ID" value="RLK10210.1"/>
    <property type="molecule type" value="Genomic_DNA"/>
</dbReference>
<gene>
    <name evidence="2" type="ORF">CLV75_0177</name>
</gene>
<organism evidence="2 3">
    <name type="scientific">Ruegeria conchae</name>
    <dbReference type="NCBI Taxonomy" id="981384"/>
    <lineage>
        <taxon>Bacteria</taxon>
        <taxon>Pseudomonadati</taxon>
        <taxon>Pseudomonadota</taxon>
        <taxon>Alphaproteobacteria</taxon>
        <taxon>Rhodobacterales</taxon>
        <taxon>Roseobacteraceae</taxon>
        <taxon>Ruegeria</taxon>
    </lineage>
</organism>
<evidence type="ECO:0000313" key="3">
    <source>
        <dbReference type="Proteomes" id="UP000271700"/>
    </source>
</evidence>
<dbReference type="AlphaFoldDB" id="A0A497ZLH1"/>
<dbReference type="RefSeq" id="WP_010439244.1">
    <property type="nucleotide sequence ID" value="NZ_RCCT01000001.1"/>
</dbReference>
<name>A0A497ZLH1_9RHOB</name>
<sequence>MPSWSVMVLAIALGICPIKAQSQQPWQYEPLESAEYAEPTARYPHGVLGDQIEYGALVLQYAPNSARYTIRLPKERVFEDIKPRLVDIDNDGLREALVVESHRDKGARLAIYNGGGLIAATPYIGTRNRWLAPIGAADLDGDGHIEIAYVDRPHLAKTLRIWRYENGTLTEIQSIPSLTNHKIGEDFISGGLRQCDGAPELIVANANWTRIISVSYQNGWQTADLGPLRKRDDLTAALKC</sequence>
<comment type="caution">
    <text evidence="2">The sequence shown here is derived from an EMBL/GenBank/DDBJ whole genome shotgun (WGS) entry which is preliminary data.</text>
</comment>
<dbReference type="SUPFAM" id="SSF69318">
    <property type="entry name" value="Integrin alpha N-terminal domain"/>
    <property type="match status" value="1"/>
</dbReference>
<protein>
    <submittedName>
        <fullName evidence="2">VCBS repeat protein</fullName>
    </submittedName>
</protein>
<dbReference type="Pfam" id="PF13517">
    <property type="entry name" value="FG-GAP_3"/>
    <property type="match status" value="1"/>
</dbReference>
<dbReference type="InterPro" id="IPR013517">
    <property type="entry name" value="FG-GAP"/>
</dbReference>
<dbReference type="STRING" id="981384.GCA_000192475_02849"/>
<evidence type="ECO:0000256" key="1">
    <source>
        <dbReference type="ARBA" id="ARBA00022729"/>
    </source>
</evidence>
<keyword evidence="1" id="KW-0732">Signal</keyword>
<proteinExistence type="predicted"/>
<keyword evidence="3" id="KW-1185">Reference proteome</keyword>
<dbReference type="InterPro" id="IPR028994">
    <property type="entry name" value="Integrin_alpha_N"/>
</dbReference>
<dbReference type="OrthoDB" id="58662at2"/>
<evidence type="ECO:0000313" key="2">
    <source>
        <dbReference type="EMBL" id="RLK10210.1"/>
    </source>
</evidence>
<reference evidence="2 3" key="1">
    <citation type="submission" date="2018-10" db="EMBL/GenBank/DDBJ databases">
        <title>Genomic Encyclopedia of Archaeal and Bacterial Type Strains, Phase II (KMG-II): from individual species to whole genera.</title>
        <authorList>
            <person name="Goeker M."/>
        </authorList>
    </citation>
    <scope>NUCLEOTIDE SEQUENCE [LARGE SCALE GENOMIC DNA]</scope>
    <source>
        <strain evidence="2 3">DSM 29317</strain>
    </source>
</reference>